<sequence>MPRIQSRPNHVSYGVGQPSAGALPQPPVPKDPRDPDQLQEMILSKLEPREQEEIQGRLNGGGNTIKYLSALEQKVKQLQRLRCVVGKHEVRAYCRHLGVC</sequence>
<reference evidence="2" key="1">
    <citation type="journal article" date="2020" name="Stud. Mycol.">
        <title>101 Dothideomycetes genomes: a test case for predicting lifestyles and emergence of pathogens.</title>
        <authorList>
            <person name="Haridas S."/>
            <person name="Albert R."/>
            <person name="Binder M."/>
            <person name="Bloem J."/>
            <person name="Labutti K."/>
            <person name="Salamov A."/>
            <person name="Andreopoulos B."/>
            <person name="Baker S."/>
            <person name="Barry K."/>
            <person name="Bills G."/>
            <person name="Bluhm B."/>
            <person name="Cannon C."/>
            <person name="Castanera R."/>
            <person name="Culley D."/>
            <person name="Daum C."/>
            <person name="Ezra D."/>
            <person name="Gonzalez J."/>
            <person name="Henrissat B."/>
            <person name="Kuo A."/>
            <person name="Liang C."/>
            <person name="Lipzen A."/>
            <person name="Lutzoni F."/>
            <person name="Magnuson J."/>
            <person name="Mondo S."/>
            <person name="Nolan M."/>
            <person name="Ohm R."/>
            <person name="Pangilinan J."/>
            <person name="Park H.-J."/>
            <person name="Ramirez L."/>
            <person name="Alfaro M."/>
            <person name="Sun H."/>
            <person name="Tritt A."/>
            <person name="Yoshinaga Y."/>
            <person name="Zwiers L.-H."/>
            <person name="Turgeon B."/>
            <person name="Goodwin S."/>
            <person name="Spatafora J."/>
            <person name="Crous P."/>
            <person name="Grigoriev I."/>
        </authorList>
    </citation>
    <scope>NUCLEOTIDE SEQUENCE</scope>
    <source>
        <strain evidence="2">CBS 480.64</strain>
    </source>
</reference>
<feature type="region of interest" description="Disordered" evidence="1">
    <location>
        <begin position="1"/>
        <end position="36"/>
    </location>
</feature>
<evidence type="ECO:0000256" key="1">
    <source>
        <dbReference type="SAM" id="MobiDB-lite"/>
    </source>
</evidence>
<proteinExistence type="predicted"/>
<gene>
    <name evidence="2" type="ORF">K470DRAFT_268485</name>
</gene>
<evidence type="ECO:0000313" key="3">
    <source>
        <dbReference type="Proteomes" id="UP000799421"/>
    </source>
</evidence>
<name>A0A6A7C640_9PEZI</name>
<dbReference type="AlphaFoldDB" id="A0A6A7C640"/>
<evidence type="ECO:0000313" key="2">
    <source>
        <dbReference type="EMBL" id="KAF2862910.1"/>
    </source>
</evidence>
<keyword evidence="3" id="KW-1185">Reference proteome</keyword>
<protein>
    <submittedName>
        <fullName evidence="2">Uncharacterized protein</fullName>
    </submittedName>
</protein>
<dbReference type="Proteomes" id="UP000799421">
    <property type="component" value="Unassembled WGS sequence"/>
</dbReference>
<organism evidence="2 3">
    <name type="scientific">Piedraia hortae CBS 480.64</name>
    <dbReference type="NCBI Taxonomy" id="1314780"/>
    <lineage>
        <taxon>Eukaryota</taxon>
        <taxon>Fungi</taxon>
        <taxon>Dikarya</taxon>
        <taxon>Ascomycota</taxon>
        <taxon>Pezizomycotina</taxon>
        <taxon>Dothideomycetes</taxon>
        <taxon>Dothideomycetidae</taxon>
        <taxon>Capnodiales</taxon>
        <taxon>Piedraiaceae</taxon>
        <taxon>Piedraia</taxon>
    </lineage>
</organism>
<accession>A0A6A7C640</accession>
<dbReference type="EMBL" id="MU005963">
    <property type="protein sequence ID" value="KAF2862910.1"/>
    <property type="molecule type" value="Genomic_DNA"/>
</dbReference>